<dbReference type="OrthoDB" id="9813151at2"/>
<evidence type="ECO:0000256" key="7">
    <source>
        <dbReference type="ARBA" id="ARBA00022741"/>
    </source>
</evidence>
<dbReference type="FunFam" id="1.10.287.130:FF:000001">
    <property type="entry name" value="Two-component sensor histidine kinase"/>
    <property type="match status" value="1"/>
</dbReference>
<feature type="transmembrane region" description="Helical" evidence="12">
    <location>
        <begin position="52"/>
        <end position="71"/>
    </location>
</feature>
<keyword evidence="4" id="KW-1003">Cell membrane</keyword>
<feature type="domain" description="PAS" evidence="14">
    <location>
        <begin position="133"/>
        <end position="168"/>
    </location>
</feature>
<dbReference type="SMART" id="SM00388">
    <property type="entry name" value="HisKA"/>
    <property type="match status" value="1"/>
</dbReference>
<dbReference type="SMART" id="SM00387">
    <property type="entry name" value="HATPase_c"/>
    <property type="match status" value="1"/>
</dbReference>
<evidence type="ECO:0000256" key="12">
    <source>
        <dbReference type="SAM" id="Phobius"/>
    </source>
</evidence>
<evidence type="ECO:0000259" key="14">
    <source>
        <dbReference type="PROSITE" id="PS50112"/>
    </source>
</evidence>
<dbReference type="InterPro" id="IPR003660">
    <property type="entry name" value="HAMP_dom"/>
</dbReference>
<comment type="catalytic activity">
    <reaction evidence="1">
        <text>ATP + protein L-histidine = ADP + protein N-phospho-L-histidine.</text>
        <dbReference type="EC" id="2.7.13.3"/>
    </reaction>
</comment>
<evidence type="ECO:0000256" key="2">
    <source>
        <dbReference type="ARBA" id="ARBA00004651"/>
    </source>
</evidence>
<dbReference type="Pfam" id="PF00989">
    <property type="entry name" value="PAS"/>
    <property type="match status" value="1"/>
</dbReference>
<dbReference type="EC" id="2.7.13.3" evidence="3"/>
<dbReference type="SUPFAM" id="SSF55874">
    <property type="entry name" value="ATPase domain of HSP90 chaperone/DNA topoisomerase II/histidine kinase"/>
    <property type="match status" value="1"/>
</dbReference>
<keyword evidence="10" id="KW-0902">Two-component regulatory system</keyword>
<dbReference type="InterPro" id="IPR050351">
    <property type="entry name" value="BphY/WalK/GraS-like"/>
</dbReference>
<dbReference type="AlphaFoldDB" id="A0A385YT21"/>
<dbReference type="GO" id="GO:0016036">
    <property type="term" value="P:cellular response to phosphate starvation"/>
    <property type="evidence" value="ECO:0007669"/>
    <property type="project" value="TreeGrafter"/>
</dbReference>
<dbReference type="PRINTS" id="PR00344">
    <property type="entry name" value="BCTRLSENSOR"/>
</dbReference>
<dbReference type="InterPro" id="IPR000014">
    <property type="entry name" value="PAS"/>
</dbReference>
<accession>A0A385YT21</accession>
<keyword evidence="9" id="KW-0067">ATP-binding</keyword>
<sequence length="472" mass="53618">MKSLHRNWMIAFNTCIIVVLAGLGIVISQLFPVLSGNSSPTSLRIGTEKIGIVFYVVSLLIVLLVIFLFIVNRFARNYFDHLDHISSTAIELAKGNYRARVFELPNSATESLSKSMNVLARNLQEISDRRLLEKERLNTLIETMDSALLMIDRDGRISIMNKHFQQLFRVHSGKSPKYLQELHLPKEILSFIELVFLTENSKRQQMTIQYSGLQNRIDVFGSPVIGEHGRWLGIVIVAHDITELMKLEQIRKDFVANVSHELRTPITAIKGFSETLLDGAYQDEKALLNFLEIIFKESNRLQLLINDLLELSKAEQQDFNLTKVNVNLKEIILEAVEILSPRVEEKNCSIVYLSNEDVFLSADRYRLMQVVVNLLSNAVTYSQDGTTIKIAIENREKEVLFSIEDEGIGIASEELNRIFERFYRVDRARSRNSGGTGLGLAIVKHLIEAHKGTIQVESEPGIGTKFTVFLPK</sequence>
<dbReference type="NCBIfam" id="NF046044">
    <property type="entry name" value="PnpS"/>
    <property type="match status" value="1"/>
</dbReference>
<evidence type="ECO:0000259" key="15">
    <source>
        <dbReference type="PROSITE" id="PS50885"/>
    </source>
</evidence>
<dbReference type="NCBIfam" id="TIGR00229">
    <property type="entry name" value="sensory_box"/>
    <property type="match status" value="1"/>
</dbReference>
<dbReference type="InterPro" id="IPR004358">
    <property type="entry name" value="Sig_transdc_His_kin-like_C"/>
</dbReference>
<dbReference type="Gene3D" id="6.10.340.10">
    <property type="match status" value="1"/>
</dbReference>
<evidence type="ECO:0000256" key="8">
    <source>
        <dbReference type="ARBA" id="ARBA00022777"/>
    </source>
</evidence>
<dbReference type="InterPro" id="IPR036890">
    <property type="entry name" value="HATPase_C_sf"/>
</dbReference>
<comment type="subcellular location">
    <subcellularLocation>
        <location evidence="2">Cell membrane</location>
        <topology evidence="2">Multi-pass membrane protein</topology>
    </subcellularLocation>
</comment>
<dbReference type="InterPro" id="IPR003594">
    <property type="entry name" value="HATPase_dom"/>
</dbReference>
<dbReference type="PANTHER" id="PTHR45453:SF1">
    <property type="entry name" value="PHOSPHATE REGULON SENSOR PROTEIN PHOR"/>
    <property type="match status" value="1"/>
</dbReference>
<dbReference type="PANTHER" id="PTHR45453">
    <property type="entry name" value="PHOSPHATE REGULON SENSOR PROTEIN PHOR"/>
    <property type="match status" value="1"/>
</dbReference>
<dbReference type="SUPFAM" id="SSF47384">
    <property type="entry name" value="Homodimeric domain of signal transducing histidine kinase"/>
    <property type="match status" value="1"/>
</dbReference>
<feature type="domain" description="HAMP" evidence="15">
    <location>
        <begin position="76"/>
        <end position="128"/>
    </location>
</feature>
<dbReference type="Pfam" id="PF00512">
    <property type="entry name" value="HisKA"/>
    <property type="match status" value="1"/>
</dbReference>
<dbReference type="InterPro" id="IPR035965">
    <property type="entry name" value="PAS-like_dom_sf"/>
</dbReference>
<gene>
    <name evidence="16" type="ORF">D3873_07925</name>
</gene>
<feature type="transmembrane region" description="Helical" evidence="12">
    <location>
        <begin position="12"/>
        <end position="32"/>
    </location>
</feature>
<dbReference type="GO" id="GO:0004721">
    <property type="term" value="F:phosphoprotein phosphatase activity"/>
    <property type="evidence" value="ECO:0007669"/>
    <property type="project" value="TreeGrafter"/>
</dbReference>
<dbReference type="PROSITE" id="PS50109">
    <property type="entry name" value="HIS_KIN"/>
    <property type="match status" value="1"/>
</dbReference>
<dbReference type="FunFam" id="3.30.565.10:FF:000006">
    <property type="entry name" value="Sensor histidine kinase WalK"/>
    <property type="match status" value="1"/>
</dbReference>
<evidence type="ECO:0000313" key="17">
    <source>
        <dbReference type="Proteomes" id="UP000265725"/>
    </source>
</evidence>
<dbReference type="InterPro" id="IPR013767">
    <property type="entry name" value="PAS_fold"/>
</dbReference>
<evidence type="ECO:0000256" key="1">
    <source>
        <dbReference type="ARBA" id="ARBA00000085"/>
    </source>
</evidence>
<name>A0A385YT21_9BACL</name>
<evidence type="ECO:0000259" key="13">
    <source>
        <dbReference type="PROSITE" id="PS50109"/>
    </source>
</evidence>
<feature type="domain" description="Histidine kinase" evidence="13">
    <location>
        <begin position="257"/>
        <end position="472"/>
    </location>
</feature>
<dbReference type="GO" id="GO:0005524">
    <property type="term" value="F:ATP binding"/>
    <property type="evidence" value="ECO:0007669"/>
    <property type="project" value="UniProtKB-KW"/>
</dbReference>
<dbReference type="KEGG" id="paek:D3873_07925"/>
<dbReference type="PROSITE" id="PS50112">
    <property type="entry name" value="PAS"/>
    <property type="match status" value="1"/>
</dbReference>
<keyword evidence="17" id="KW-1185">Reference proteome</keyword>
<keyword evidence="12" id="KW-0812">Transmembrane</keyword>
<keyword evidence="6" id="KW-0808">Transferase</keyword>
<dbReference type="GO" id="GO:0006355">
    <property type="term" value="P:regulation of DNA-templated transcription"/>
    <property type="evidence" value="ECO:0007669"/>
    <property type="project" value="InterPro"/>
</dbReference>
<keyword evidence="11 12" id="KW-0472">Membrane</keyword>
<dbReference type="Gene3D" id="1.10.287.130">
    <property type="match status" value="1"/>
</dbReference>
<dbReference type="Proteomes" id="UP000265725">
    <property type="component" value="Chromosome"/>
</dbReference>
<protein>
    <recommendedName>
        <fullName evidence="3">histidine kinase</fullName>
        <ecNumber evidence="3">2.7.13.3</ecNumber>
    </recommendedName>
</protein>
<evidence type="ECO:0000256" key="3">
    <source>
        <dbReference type="ARBA" id="ARBA00012438"/>
    </source>
</evidence>
<evidence type="ECO:0000256" key="4">
    <source>
        <dbReference type="ARBA" id="ARBA00022475"/>
    </source>
</evidence>
<dbReference type="PROSITE" id="PS50885">
    <property type="entry name" value="HAMP"/>
    <property type="match status" value="1"/>
</dbReference>
<evidence type="ECO:0000256" key="10">
    <source>
        <dbReference type="ARBA" id="ARBA00023012"/>
    </source>
</evidence>
<keyword evidence="8" id="KW-0418">Kinase</keyword>
<dbReference type="RefSeq" id="WP_119883564.1">
    <property type="nucleotide sequence ID" value="NZ_CP032418.1"/>
</dbReference>
<dbReference type="InterPro" id="IPR003661">
    <property type="entry name" value="HisK_dim/P_dom"/>
</dbReference>
<keyword evidence="5" id="KW-0597">Phosphoprotein</keyword>
<dbReference type="Pfam" id="PF02518">
    <property type="entry name" value="HATPase_c"/>
    <property type="match status" value="1"/>
</dbReference>
<reference evidence="17" key="1">
    <citation type="submission" date="2018-09" db="EMBL/GenBank/DDBJ databases">
        <authorList>
            <person name="Zhu H."/>
        </authorList>
    </citation>
    <scope>NUCLEOTIDE SEQUENCE [LARGE SCALE GENOMIC DNA]</scope>
    <source>
        <strain evidence="17">K2R23-3</strain>
    </source>
</reference>
<evidence type="ECO:0000256" key="11">
    <source>
        <dbReference type="ARBA" id="ARBA00023136"/>
    </source>
</evidence>
<evidence type="ECO:0000313" key="16">
    <source>
        <dbReference type="EMBL" id="AYC29826.1"/>
    </source>
</evidence>
<organism evidence="16 17">
    <name type="scientific">Paenisporosarcina cavernae</name>
    <dbReference type="NCBI Taxonomy" id="2320858"/>
    <lineage>
        <taxon>Bacteria</taxon>
        <taxon>Bacillati</taxon>
        <taxon>Bacillota</taxon>
        <taxon>Bacilli</taxon>
        <taxon>Bacillales</taxon>
        <taxon>Caryophanaceae</taxon>
        <taxon>Paenisporosarcina</taxon>
    </lineage>
</organism>
<dbReference type="Gene3D" id="3.30.565.10">
    <property type="entry name" value="Histidine kinase-like ATPase, C-terminal domain"/>
    <property type="match status" value="1"/>
</dbReference>
<keyword evidence="7" id="KW-0547">Nucleotide-binding</keyword>
<dbReference type="CDD" id="cd00082">
    <property type="entry name" value="HisKA"/>
    <property type="match status" value="1"/>
</dbReference>
<keyword evidence="12" id="KW-1133">Transmembrane helix</keyword>
<evidence type="ECO:0000256" key="5">
    <source>
        <dbReference type="ARBA" id="ARBA00022553"/>
    </source>
</evidence>
<dbReference type="InterPro" id="IPR005467">
    <property type="entry name" value="His_kinase_dom"/>
</dbReference>
<dbReference type="Gene3D" id="3.30.450.20">
    <property type="entry name" value="PAS domain"/>
    <property type="match status" value="1"/>
</dbReference>
<evidence type="ECO:0000256" key="9">
    <source>
        <dbReference type="ARBA" id="ARBA00022840"/>
    </source>
</evidence>
<evidence type="ECO:0000256" key="6">
    <source>
        <dbReference type="ARBA" id="ARBA00022679"/>
    </source>
</evidence>
<dbReference type="InterPro" id="IPR036097">
    <property type="entry name" value="HisK_dim/P_sf"/>
</dbReference>
<dbReference type="GO" id="GO:0000155">
    <property type="term" value="F:phosphorelay sensor kinase activity"/>
    <property type="evidence" value="ECO:0007669"/>
    <property type="project" value="InterPro"/>
</dbReference>
<dbReference type="EMBL" id="CP032418">
    <property type="protein sequence ID" value="AYC29826.1"/>
    <property type="molecule type" value="Genomic_DNA"/>
</dbReference>
<dbReference type="GO" id="GO:0005886">
    <property type="term" value="C:plasma membrane"/>
    <property type="evidence" value="ECO:0007669"/>
    <property type="project" value="UniProtKB-SubCell"/>
</dbReference>
<dbReference type="SUPFAM" id="SSF55785">
    <property type="entry name" value="PYP-like sensor domain (PAS domain)"/>
    <property type="match status" value="1"/>
</dbReference>
<dbReference type="CDD" id="cd00075">
    <property type="entry name" value="HATPase"/>
    <property type="match status" value="1"/>
</dbReference>
<proteinExistence type="predicted"/>